<gene>
    <name evidence="1" type="ORF">MM415B03542_0009</name>
</gene>
<dbReference type="AlphaFoldDB" id="A0A6M3Y5N4"/>
<proteinExistence type="predicted"/>
<protein>
    <submittedName>
        <fullName evidence="1">Uncharacterized protein</fullName>
    </submittedName>
</protein>
<name>A0A6M3Y5N4_9ZZZZ</name>
<reference evidence="1" key="1">
    <citation type="submission" date="2020-03" db="EMBL/GenBank/DDBJ databases">
        <title>The deep terrestrial virosphere.</title>
        <authorList>
            <person name="Holmfeldt K."/>
            <person name="Nilsson E."/>
            <person name="Simone D."/>
            <person name="Lopez-Fernandez M."/>
            <person name="Wu X."/>
            <person name="de Brujin I."/>
            <person name="Lundin D."/>
            <person name="Andersson A."/>
            <person name="Bertilsson S."/>
            <person name="Dopson M."/>
        </authorList>
    </citation>
    <scope>NUCLEOTIDE SEQUENCE</scope>
    <source>
        <strain evidence="1">MM415B03542</strain>
    </source>
</reference>
<dbReference type="InterPro" id="IPR036691">
    <property type="entry name" value="Endo/exonu/phosph_ase_sf"/>
</dbReference>
<dbReference type="EMBL" id="MT145199">
    <property type="protein sequence ID" value="QJI05422.1"/>
    <property type="molecule type" value="Genomic_DNA"/>
</dbReference>
<sequence length="159" mass="19119">MEDIVNKIKTEYLCIKCKIIKPKCGFAPSNLRCHKYRCKDCDKEYRQTNKQRHVDYCRIWRHKNAESMKEVYMNYRKRNKKAIREKGIKYANENKEKRVAKDRAFWAVKKGLLKRKPCIICGDLNAIRHHADYSRPLYVTWLCRIHHAEVHIGRIKLVA</sequence>
<organism evidence="1">
    <name type="scientific">viral metagenome</name>
    <dbReference type="NCBI Taxonomy" id="1070528"/>
    <lineage>
        <taxon>unclassified sequences</taxon>
        <taxon>metagenomes</taxon>
        <taxon>organismal metagenomes</taxon>
    </lineage>
</organism>
<dbReference type="SUPFAM" id="SSF56219">
    <property type="entry name" value="DNase I-like"/>
    <property type="match status" value="1"/>
</dbReference>
<evidence type="ECO:0000313" key="1">
    <source>
        <dbReference type="EMBL" id="QJI05422.1"/>
    </source>
</evidence>
<accession>A0A6M3Y5N4</accession>